<gene>
    <name evidence="1" type="ORF">P3TCK_17942</name>
</gene>
<accession>Q1Z580</accession>
<dbReference type="EMBL" id="AAPH01000009">
    <property type="protein sequence ID" value="EAS43686.1"/>
    <property type="molecule type" value="Genomic_DNA"/>
</dbReference>
<reference evidence="1 2" key="1">
    <citation type="submission" date="2006-03" db="EMBL/GenBank/DDBJ databases">
        <authorList>
            <person name="Bartlett D.H."/>
            <person name="Valle G."/>
            <person name="Lauro F.M."/>
            <person name="Vezzi A."/>
            <person name="Simonato F."/>
            <person name="Eloe E."/>
            <person name="Vitulo N."/>
            <person name="Stratton T.K."/>
            <person name="D'angelo M."/>
            <person name="Ferriera S."/>
            <person name="Johnson J."/>
            <person name="Kravitz S."/>
            <person name="Beeson K."/>
            <person name="Sutton G."/>
            <person name="Rogers Y."/>
            <person name="Friedman R."/>
            <person name="Frazier M."/>
            <person name="Venter J.C."/>
        </authorList>
    </citation>
    <scope>NUCLEOTIDE SEQUENCE [LARGE SCALE GENOMIC DNA]</scope>
    <source>
        <strain evidence="1 2">3TCK</strain>
    </source>
</reference>
<protein>
    <recommendedName>
        <fullName evidence="3">DUF218 domain-containing protein</fullName>
    </recommendedName>
</protein>
<dbReference type="HOGENOM" id="CLU_1239212_0_0_6"/>
<comment type="caution">
    <text evidence="1">The sequence shown here is derived from an EMBL/GenBank/DDBJ whole genome shotgun (WGS) entry which is preliminary data.</text>
</comment>
<organism evidence="1 2">
    <name type="scientific">Photobacterium profundum 3TCK</name>
    <dbReference type="NCBI Taxonomy" id="314280"/>
    <lineage>
        <taxon>Bacteria</taxon>
        <taxon>Pseudomonadati</taxon>
        <taxon>Pseudomonadota</taxon>
        <taxon>Gammaproteobacteria</taxon>
        <taxon>Vibrionales</taxon>
        <taxon>Vibrionaceae</taxon>
        <taxon>Photobacterium</taxon>
    </lineage>
</organism>
<evidence type="ECO:0000313" key="1">
    <source>
        <dbReference type="EMBL" id="EAS43686.1"/>
    </source>
</evidence>
<sequence>MLKVTRPNKIVFTQSHPLKLQIGADSLHFKRADLPLSNQVFTSRSYLLPRSSALRLKAYLDETKLFLKPFGMLDEADVVLAFSFGDAPTVNQHLQQIALSCRKDKPLLPLLLQQEIADGMVLNNRDIYHIKATEYQTTTDVAVAALSLTPKRKVMIVAQAWHAQRCIDTCKSLGWDVIGLRCSNLFPKDDPQPWVRHPLNWVIKESHREQAAGHEISEQFQLI</sequence>
<dbReference type="AlphaFoldDB" id="Q1Z580"/>
<proteinExistence type="predicted"/>
<evidence type="ECO:0008006" key="3">
    <source>
        <dbReference type="Google" id="ProtNLM"/>
    </source>
</evidence>
<evidence type="ECO:0000313" key="2">
    <source>
        <dbReference type="Proteomes" id="UP000003789"/>
    </source>
</evidence>
<name>Q1Z580_9GAMM</name>
<dbReference type="Proteomes" id="UP000003789">
    <property type="component" value="Unassembled WGS sequence"/>
</dbReference>